<dbReference type="SUPFAM" id="SSF56801">
    <property type="entry name" value="Acetyl-CoA synthetase-like"/>
    <property type="match status" value="1"/>
</dbReference>
<evidence type="ECO:0000313" key="6">
    <source>
        <dbReference type="Proteomes" id="UP000465361"/>
    </source>
</evidence>
<evidence type="ECO:0000256" key="2">
    <source>
        <dbReference type="ARBA" id="ARBA00022598"/>
    </source>
</evidence>
<organism evidence="5 6">
    <name type="scientific">Mycobacterium botniense</name>
    <dbReference type="NCBI Taxonomy" id="84962"/>
    <lineage>
        <taxon>Bacteria</taxon>
        <taxon>Bacillati</taxon>
        <taxon>Actinomycetota</taxon>
        <taxon>Actinomycetes</taxon>
        <taxon>Mycobacteriales</taxon>
        <taxon>Mycobacteriaceae</taxon>
        <taxon>Mycobacterium</taxon>
    </lineage>
</organism>
<feature type="domain" description="AMP-dependent synthetase/ligase" evidence="3">
    <location>
        <begin position="24"/>
        <end position="384"/>
    </location>
</feature>
<dbReference type="EMBL" id="BLKW01000002">
    <property type="protein sequence ID" value="GFG74336.1"/>
    <property type="molecule type" value="Genomic_DNA"/>
</dbReference>
<evidence type="ECO:0000259" key="4">
    <source>
        <dbReference type="Pfam" id="PF13193"/>
    </source>
</evidence>
<protein>
    <submittedName>
        <fullName evidence="5">Cyclohexanecarboxylate-CoA ligase</fullName>
    </submittedName>
</protein>
<evidence type="ECO:0000313" key="5">
    <source>
        <dbReference type="EMBL" id="GFG74336.1"/>
    </source>
</evidence>
<feature type="domain" description="AMP-binding enzyme C-terminal" evidence="4">
    <location>
        <begin position="434"/>
        <end position="510"/>
    </location>
</feature>
<dbReference type="GO" id="GO:0006631">
    <property type="term" value="P:fatty acid metabolic process"/>
    <property type="evidence" value="ECO:0007669"/>
    <property type="project" value="TreeGrafter"/>
</dbReference>
<dbReference type="PANTHER" id="PTHR43201:SF5">
    <property type="entry name" value="MEDIUM-CHAIN ACYL-COA LIGASE ACSF2, MITOCHONDRIAL"/>
    <property type="match status" value="1"/>
</dbReference>
<dbReference type="InterPro" id="IPR042099">
    <property type="entry name" value="ANL_N_sf"/>
</dbReference>
<dbReference type="AlphaFoldDB" id="A0A7I9XX27"/>
<dbReference type="InterPro" id="IPR020845">
    <property type="entry name" value="AMP-binding_CS"/>
</dbReference>
<dbReference type="Proteomes" id="UP000465361">
    <property type="component" value="Unassembled WGS sequence"/>
</dbReference>
<proteinExistence type="inferred from homology"/>
<name>A0A7I9XX27_9MYCO</name>
<gene>
    <name evidence="5" type="ORF">MBOT_17010</name>
</gene>
<comment type="similarity">
    <text evidence="1">Belongs to the ATP-dependent AMP-binding enzyme family.</text>
</comment>
<dbReference type="GO" id="GO:0031956">
    <property type="term" value="F:medium-chain fatty acid-CoA ligase activity"/>
    <property type="evidence" value="ECO:0007669"/>
    <property type="project" value="TreeGrafter"/>
</dbReference>
<dbReference type="InterPro" id="IPR000873">
    <property type="entry name" value="AMP-dep_synth/lig_dom"/>
</dbReference>
<dbReference type="Gene3D" id="3.40.50.12780">
    <property type="entry name" value="N-terminal domain of ligase-like"/>
    <property type="match status" value="1"/>
</dbReference>
<evidence type="ECO:0000256" key="1">
    <source>
        <dbReference type="ARBA" id="ARBA00006432"/>
    </source>
</evidence>
<comment type="caution">
    <text evidence="5">The sequence shown here is derived from an EMBL/GenBank/DDBJ whole genome shotgun (WGS) entry which is preliminary data.</text>
</comment>
<dbReference type="PANTHER" id="PTHR43201">
    <property type="entry name" value="ACYL-COA SYNTHETASE"/>
    <property type="match status" value="1"/>
</dbReference>
<dbReference type="InterPro" id="IPR025110">
    <property type="entry name" value="AMP-bd_C"/>
</dbReference>
<accession>A0A7I9XX27</accession>
<keyword evidence="6" id="KW-1185">Reference proteome</keyword>
<evidence type="ECO:0000259" key="3">
    <source>
        <dbReference type="Pfam" id="PF00501"/>
    </source>
</evidence>
<sequence>MTVHTAADPYARGWWVNSTLADALRESAERTPQRVAVVDGACRLDCGSLYCQAATLAQALLGRMPVGSVVSFMLPNWHEAVVIYLAATLAGMVVNPILPSLRDRELRFILGDAQSRMIFVPSRFGRRDYMPMLSRVTSELDTRPEVVVVRGDPGDHTAYPSLIDEQAPARELPALQADAVRMILYTSGTTGRPKGVLHSHNSLHALICQIQEHWLVEPGDRFLVPSPIAHIGGSIYAFECPLLLGTTAVLMDRWDADAAVRLMQAEHCTHIAGATPFLEQLLDAAQRADTRLPDLKLFVCGGASVPASLIRSAAAYFERAVVTRVYGSTEVPVTTIGAPTDPDRAADTDGRPGLAEVKIAAADDASVGAGEILARGPQMLVGYLHPEDEVESFDTEGYFRTGDIGRWVDGRYLVVTGRAKDIIIRKGENISPKEIEDILIGHPGIAEVAVVGLPDAATGERACAVIVPTSAPPPDLAALRDFLEAHGVATFKVPEQVVIWDALPKNDAGKVVKQHIKAALMKADR</sequence>
<keyword evidence="2 5" id="KW-0436">Ligase</keyword>
<dbReference type="Pfam" id="PF13193">
    <property type="entry name" value="AMP-binding_C"/>
    <property type="match status" value="1"/>
</dbReference>
<dbReference type="PROSITE" id="PS00455">
    <property type="entry name" value="AMP_BINDING"/>
    <property type="match status" value="1"/>
</dbReference>
<dbReference type="Gene3D" id="3.30.300.30">
    <property type="match status" value="1"/>
</dbReference>
<dbReference type="InterPro" id="IPR045851">
    <property type="entry name" value="AMP-bd_C_sf"/>
</dbReference>
<reference evidence="5 6" key="1">
    <citation type="journal article" date="2019" name="Emerg. Microbes Infect.">
        <title>Comprehensive subspecies identification of 175 nontuberculous mycobacteria species based on 7547 genomic profiles.</title>
        <authorList>
            <person name="Matsumoto Y."/>
            <person name="Kinjo T."/>
            <person name="Motooka D."/>
            <person name="Nabeya D."/>
            <person name="Jung N."/>
            <person name="Uechi K."/>
            <person name="Horii T."/>
            <person name="Iida T."/>
            <person name="Fujita J."/>
            <person name="Nakamura S."/>
        </authorList>
    </citation>
    <scope>NUCLEOTIDE SEQUENCE [LARGE SCALE GENOMIC DNA]</scope>
    <source>
        <strain evidence="5 6">JCM 17322</strain>
    </source>
</reference>
<dbReference type="Pfam" id="PF00501">
    <property type="entry name" value="AMP-binding"/>
    <property type="match status" value="1"/>
</dbReference>
<dbReference type="RefSeq" id="WP_163756016.1">
    <property type="nucleotide sequence ID" value="NZ_BLKW01000002.1"/>
</dbReference>